<gene>
    <name evidence="1" type="ORF">MM415B01455_0009</name>
</gene>
<proteinExistence type="predicted"/>
<accession>A0A6M3ILM7</accession>
<reference evidence="1" key="1">
    <citation type="submission" date="2020-03" db="EMBL/GenBank/DDBJ databases">
        <title>The deep terrestrial virosphere.</title>
        <authorList>
            <person name="Holmfeldt K."/>
            <person name="Nilsson E."/>
            <person name="Simone D."/>
            <person name="Lopez-Fernandez M."/>
            <person name="Wu X."/>
            <person name="de Brujin I."/>
            <person name="Lundin D."/>
            <person name="Andersson A."/>
            <person name="Bertilsson S."/>
            <person name="Dopson M."/>
        </authorList>
    </citation>
    <scope>NUCLEOTIDE SEQUENCE</scope>
    <source>
        <strain evidence="1">MM415B01455</strain>
    </source>
</reference>
<sequence>MTLSLSTSLEKYATGAYPFPKDEINPKDKDEKWGKKWCEAMYARWKQGNAAIPYSEVKEMQSLRELADGRQNVLQYQEILLDESEEGGDMKGYMNINWDIFSVMPKFLRVVEGMMEQTNHQVVATAVDPSSTEEKEEAKLDMQYRMIFKEMLGYINKSMGIDQSGEYVPESMEELNLYEGAGGFKLAKEIEIEQGLDYTFYISDWKEIKKKIIRDFCVINKAATKDYTDQYTKKVRVRYVDPAVFIGQFSRHYDHRNMEYGGEVIQVLVSDLRKLNPLIPEQELIELAKQYNGQGGNISVDTLSFSTETKCGNYDSFLVDVMDSEWMSVNSRFRTTRKTKYGNDLTYDEEWGKVHNKDNKTTNKFDIKTVYKCKWIIGTDHVYDFGLQYDVPRPGKKEVSLSYHLYKLPYRSLVSLSESHLHQMCLAFFKLQNAIAMASPPGVAIEFTALQNMKLGADKLEPLDLLKIRIQTGNLLYKATTHKGVPNTPGAWKPIQELQGGIGTQLQEFLLIFEFNTNAIRELTGINQIADASTPNPEISVGGSEMALAATNNALRPIYSGYIDIKEKIARNISLRMQLLIKHDKEAYKGYMPVIGTVGVQVISVGVDTVDADCHIKYEAKPTDQRKATIKDAAIKAMSPDRDGIIGIELPDYLMIERLLEGGSLKYAEAFLNHKTKKNKERQLQLQRENMNLDKQRELEAVKLKSELVASEEKIKTDEQIRLYESKKEIDEKFNQLEHERKKELLGLQSTLNVVEKTVEKESAVTV</sequence>
<evidence type="ECO:0000313" key="1">
    <source>
        <dbReference type="EMBL" id="QJA58406.1"/>
    </source>
</evidence>
<name>A0A6M3ILM7_9ZZZZ</name>
<dbReference type="EMBL" id="MT141322">
    <property type="protein sequence ID" value="QJA58406.1"/>
    <property type="molecule type" value="Genomic_DNA"/>
</dbReference>
<protein>
    <submittedName>
        <fullName evidence="1">Putative structural protein</fullName>
    </submittedName>
</protein>
<organism evidence="1">
    <name type="scientific">viral metagenome</name>
    <dbReference type="NCBI Taxonomy" id="1070528"/>
    <lineage>
        <taxon>unclassified sequences</taxon>
        <taxon>metagenomes</taxon>
        <taxon>organismal metagenomes</taxon>
    </lineage>
</organism>
<dbReference type="AlphaFoldDB" id="A0A6M3ILM7"/>